<dbReference type="AlphaFoldDB" id="A0A0K2SH01"/>
<dbReference type="PANTHER" id="PTHR43861:SF3">
    <property type="entry name" value="PUTATIVE (AFU_ORTHOLOGUE AFUA_2G14390)-RELATED"/>
    <property type="match status" value="1"/>
</dbReference>
<dbReference type="SUPFAM" id="SSF53335">
    <property type="entry name" value="S-adenosyl-L-methionine-dependent methyltransferases"/>
    <property type="match status" value="1"/>
</dbReference>
<dbReference type="KEGG" id="lpil:LIP_0450"/>
<reference evidence="4" key="2">
    <citation type="journal article" date="2016" name="Int. J. Syst. Evol. Microbiol.">
        <title>Complete genome sequence and cell structure of Limnochorda pilosa, a Gram-negative spore-former within the phylum Firmicutes.</title>
        <authorList>
            <person name="Watanabe M."/>
            <person name="Kojima H."/>
            <person name="Fukui M."/>
        </authorList>
    </citation>
    <scope>NUCLEOTIDE SEQUENCE [LARGE SCALE GENOMIC DNA]</scope>
    <source>
        <strain evidence="4">HC45</strain>
    </source>
</reference>
<accession>A0A0K2SH01</accession>
<evidence type="ECO:0000313" key="3">
    <source>
        <dbReference type="EMBL" id="BAS26307.1"/>
    </source>
</evidence>
<evidence type="ECO:0000256" key="1">
    <source>
        <dbReference type="ARBA" id="ARBA00022679"/>
    </source>
</evidence>
<dbReference type="STRING" id="1555112.LIP_0450"/>
<dbReference type="RefSeq" id="WP_144440287.1">
    <property type="nucleotide sequence ID" value="NZ_AP014924.1"/>
</dbReference>
<dbReference type="EMBL" id="AP014924">
    <property type="protein sequence ID" value="BAS26307.1"/>
    <property type="molecule type" value="Genomic_DNA"/>
</dbReference>
<dbReference type="OrthoDB" id="43862at2"/>
<sequence>MYDREMRHVDWDEVFRRQVLRSAEVERWLDALALRADGTVADVGSGPGYVTLRAAARLGPGGCVFAVDRREEALAYLRHKLAEDGQAGERGRVETVVSDAESFTLPQAVDAALVTHMLHHTDQPRRVLDAVLAALAPGGLAVVAEFDPEAPGEVGPPPAERIPRPELETWLREAGFELQGEVPSGVEQYALLVRRPEHRAG</sequence>
<dbReference type="Gene3D" id="3.40.50.150">
    <property type="entry name" value="Vaccinia Virus protein VP39"/>
    <property type="match status" value="1"/>
</dbReference>
<feature type="domain" description="Methyltransferase" evidence="2">
    <location>
        <begin position="40"/>
        <end position="139"/>
    </location>
</feature>
<name>A0A0K2SH01_LIMPI</name>
<evidence type="ECO:0000259" key="2">
    <source>
        <dbReference type="Pfam" id="PF13649"/>
    </source>
</evidence>
<gene>
    <name evidence="3" type="ORF">LIP_0450</name>
</gene>
<dbReference type="PANTHER" id="PTHR43861">
    <property type="entry name" value="TRANS-ACONITATE 2-METHYLTRANSFERASE-RELATED"/>
    <property type="match status" value="1"/>
</dbReference>
<dbReference type="GO" id="GO:0016740">
    <property type="term" value="F:transferase activity"/>
    <property type="evidence" value="ECO:0007669"/>
    <property type="project" value="UniProtKB-KW"/>
</dbReference>
<keyword evidence="4" id="KW-1185">Reference proteome</keyword>
<protein>
    <recommendedName>
        <fullName evidence="2">Methyltransferase domain-containing protein</fullName>
    </recommendedName>
</protein>
<evidence type="ECO:0000313" key="4">
    <source>
        <dbReference type="Proteomes" id="UP000065807"/>
    </source>
</evidence>
<proteinExistence type="predicted"/>
<dbReference type="Proteomes" id="UP000065807">
    <property type="component" value="Chromosome"/>
</dbReference>
<reference evidence="4" key="1">
    <citation type="submission" date="2015-07" db="EMBL/GenBank/DDBJ databases">
        <title>Complete genome sequence and phylogenetic analysis of Limnochorda pilosa.</title>
        <authorList>
            <person name="Watanabe M."/>
            <person name="Kojima H."/>
            <person name="Fukui M."/>
        </authorList>
    </citation>
    <scope>NUCLEOTIDE SEQUENCE [LARGE SCALE GENOMIC DNA]</scope>
    <source>
        <strain evidence="4">HC45</strain>
    </source>
</reference>
<dbReference type="Pfam" id="PF13649">
    <property type="entry name" value="Methyltransf_25"/>
    <property type="match status" value="1"/>
</dbReference>
<organism evidence="3 4">
    <name type="scientific">Limnochorda pilosa</name>
    <dbReference type="NCBI Taxonomy" id="1555112"/>
    <lineage>
        <taxon>Bacteria</taxon>
        <taxon>Bacillati</taxon>
        <taxon>Bacillota</taxon>
        <taxon>Limnochordia</taxon>
        <taxon>Limnochordales</taxon>
        <taxon>Limnochordaceae</taxon>
        <taxon>Limnochorda</taxon>
    </lineage>
</organism>
<dbReference type="InterPro" id="IPR041698">
    <property type="entry name" value="Methyltransf_25"/>
</dbReference>
<keyword evidence="1" id="KW-0808">Transferase</keyword>
<dbReference type="CDD" id="cd02440">
    <property type="entry name" value="AdoMet_MTases"/>
    <property type="match status" value="1"/>
</dbReference>
<dbReference type="InterPro" id="IPR029063">
    <property type="entry name" value="SAM-dependent_MTases_sf"/>
</dbReference>